<dbReference type="WBParaSite" id="nRc.2.0.1.t10845-RA">
    <property type="protein sequence ID" value="nRc.2.0.1.t10845-RA"/>
    <property type="gene ID" value="nRc.2.0.1.g10845"/>
</dbReference>
<keyword evidence="9" id="KW-1185">Reference proteome</keyword>
<keyword evidence="6 8" id="KW-1133">Transmembrane helix</keyword>
<accession>A0A915I9J1</accession>
<reference evidence="10" key="1">
    <citation type="submission" date="2022-11" db="UniProtKB">
        <authorList>
            <consortium name="WormBaseParasite"/>
        </authorList>
    </citation>
    <scope>IDENTIFICATION</scope>
</reference>
<evidence type="ECO:0000256" key="8">
    <source>
        <dbReference type="SAM" id="Phobius"/>
    </source>
</evidence>
<comment type="similarity">
    <text evidence="3">Belongs to the TMEM47 family.</text>
</comment>
<name>A0A915I9J1_ROMCU</name>
<organism evidence="9 10">
    <name type="scientific">Romanomermis culicivorax</name>
    <name type="common">Nematode worm</name>
    <dbReference type="NCBI Taxonomy" id="13658"/>
    <lineage>
        <taxon>Eukaryota</taxon>
        <taxon>Metazoa</taxon>
        <taxon>Ecdysozoa</taxon>
        <taxon>Nematoda</taxon>
        <taxon>Enoplea</taxon>
        <taxon>Dorylaimia</taxon>
        <taxon>Mermithida</taxon>
        <taxon>Mermithoidea</taxon>
        <taxon>Mermithidae</taxon>
        <taxon>Romanomermis</taxon>
    </lineage>
</organism>
<evidence type="ECO:0000313" key="10">
    <source>
        <dbReference type="WBParaSite" id="nRc.2.0.1.t10845-RA"/>
    </source>
</evidence>
<comment type="subcellular location">
    <subcellularLocation>
        <location evidence="2">Cell junction</location>
    </subcellularLocation>
    <subcellularLocation>
        <location evidence="1">Membrane</location>
        <topology evidence="1">Multi-pass membrane protein</topology>
    </subcellularLocation>
</comment>
<evidence type="ECO:0000256" key="3">
    <source>
        <dbReference type="ARBA" id="ARBA00008691"/>
    </source>
</evidence>
<feature type="transmembrane region" description="Helical" evidence="8">
    <location>
        <begin position="132"/>
        <end position="155"/>
    </location>
</feature>
<feature type="transmembrane region" description="Helical" evidence="8">
    <location>
        <begin position="208"/>
        <end position="229"/>
    </location>
</feature>
<evidence type="ECO:0000256" key="5">
    <source>
        <dbReference type="ARBA" id="ARBA00022949"/>
    </source>
</evidence>
<evidence type="ECO:0000256" key="1">
    <source>
        <dbReference type="ARBA" id="ARBA00004141"/>
    </source>
</evidence>
<evidence type="ECO:0000256" key="6">
    <source>
        <dbReference type="ARBA" id="ARBA00022989"/>
    </source>
</evidence>
<dbReference type="Gene3D" id="1.20.140.150">
    <property type="match status" value="1"/>
</dbReference>
<protein>
    <submittedName>
        <fullName evidence="10">Uncharacterized protein</fullName>
    </submittedName>
</protein>
<dbReference type="Pfam" id="PF13903">
    <property type="entry name" value="Claudin_2"/>
    <property type="match status" value="1"/>
</dbReference>
<dbReference type="GO" id="GO:0005911">
    <property type="term" value="C:cell-cell junction"/>
    <property type="evidence" value="ECO:0007669"/>
    <property type="project" value="TreeGrafter"/>
</dbReference>
<dbReference type="GO" id="GO:0098609">
    <property type="term" value="P:cell-cell adhesion"/>
    <property type="evidence" value="ECO:0007669"/>
    <property type="project" value="TreeGrafter"/>
</dbReference>
<feature type="transmembrane region" description="Helical" evidence="8">
    <location>
        <begin position="167"/>
        <end position="188"/>
    </location>
</feature>
<feature type="transmembrane region" description="Helical" evidence="8">
    <location>
        <begin position="35"/>
        <end position="58"/>
    </location>
</feature>
<evidence type="ECO:0000256" key="7">
    <source>
        <dbReference type="ARBA" id="ARBA00023136"/>
    </source>
</evidence>
<dbReference type="GO" id="GO:0016020">
    <property type="term" value="C:membrane"/>
    <property type="evidence" value="ECO:0007669"/>
    <property type="project" value="UniProtKB-SubCell"/>
</dbReference>
<keyword evidence="5" id="KW-0965">Cell junction</keyword>
<sequence length="252" mass="28294">MRMLQDVDRGPRLIMYDTDTRTTIHSVTVVRTTKVCALICLILSLILLIIAMLTSSWVKIGPVSSGLLSPCPVDGRTSQNVGRTIRDLDQCYSDSVELKNMLENLGSKRNTFFEKTGTVDSQNLENYAKVSVALFIVVICLHAIGIFITLLGLGSRVSSRKYLYYRISLYFVLFSILLVLIALIVFPLCFYSDFENQVPSAHSPDLGWSYAVAWCSVAMTFCAALLIICDKEHEEVYYKEKTVHTSRALPKI</sequence>
<dbReference type="OMA" id="KVCALIC"/>
<keyword evidence="4 8" id="KW-0812">Transmembrane</keyword>
<proteinExistence type="inferred from homology"/>
<dbReference type="PANTHER" id="PTHR14399">
    <property type="entry name" value="P53-INDUCED PROTEIN RELATED"/>
    <property type="match status" value="1"/>
</dbReference>
<dbReference type="AlphaFoldDB" id="A0A915I9J1"/>
<dbReference type="PANTHER" id="PTHR14399:SF5">
    <property type="entry name" value="CELL JUNCTION PROTEIN VAB-9"/>
    <property type="match status" value="1"/>
</dbReference>
<dbReference type="Proteomes" id="UP000887565">
    <property type="component" value="Unplaced"/>
</dbReference>
<evidence type="ECO:0000313" key="9">
    <source>
        <dbReference type="Proteomes" id="UP000887565"/>
    </source>
</evidence>
<keyword evidence="7 8" id="KW-0472">Membrane</keyword>
<evidence type="ECO:0000256" key="4">
    <source>
        <dbReference type="ARBA" id="ARBA00022692"/>
    </source>
</evidence>
<dbReference type="InterPro" id="IPR015664">
    <property type="entry name" value="P53_induced"/>
</dbReference>
<dbReference type="InterPro" id="IPR004031">
    <property type="entry name" value="PMP22/EMP/MP20/Claudin"/>
</dbReference>
<evidence type="ECO:0000256" key="2">
    <source>
        <dbReference type="ARBA" id="ARBA00004282"/>
    </source>
</evidence>